<accession>A0A0N4UTK0</accession>
<evidence type="ECO:0000259" key="4">
    <source>
        <dbReference type="PROSITE" id="PS51715"/>
    </source>
</evidence>
<dbReference type="SUPFAM" id="SSF52540">
    <property type="entry name" value="P-loop containing nucleoside triphosphate hydrolases"/>
    <property type="match status" value="1"/>
</dbReference>
<evidence type="ECO:0000256" key="3">
    <source>
        <dbReference type="PROSITE-ProRule" id="PRU01052"/>
    </source>
</evidence>
<dbReference type="InterPro" id="IPR030386">
    <property type="entry name" value="G_GB1_RHD3_dom"/>
</dbReference>
<dbReference type="WBParaSite" id="EVEC_0000061201-mRNA-1">
    <property type="protein sequence ID" value="EVEC_0000061201-mRNA-1"/>
    <property type="gene ID" value="EVEC_0000061201"/>
</dbReference>
<dbReference type="PANTHER" id="PTHR10751">
    <property type="entry name" value="GUANYLATE BINDING PROTEIN"/>
    <property type="match status" value="1"/>
</dbReference>
<name>A0A0N4UTK0_ENTVE</name>
<dbReference type="AlphaFoldDB" id="A0A0N4UTK0"/>
<sequence>MHPTSTIANFDDETAQVLNILKKSQGKIWEPDEKALEKILMSKAVKDKKVAVISIAGPARSGKSFLLSLLLEVAQAKERGFCERRRMTTLGTGSGFSWRGGTNRETSGINMWSKPFLLRNLEGEEIAVLLMDTEGFFDAKSTWEGCARIFALSNLISSVQNLLYLVRDWTVEYEHSYGFYGGETYLRKFTEGSSPEIQEICRNIEHCFESSSCFLMPHPGLQIARAKEPSKSLAIDEEFRNCVQLLAEELFSGKYLTGKKIGGCEVTGKDLFSFFIVSLKSSTVFLLSSPRSEIFYVK</sequence>
<keyword evidence="1" id="KW-0547">Nucleotide-binding</keyword>
<reference evidence="5 6" key="2">
    <citation type="submission" date="2018-10" db="EMBL/GenBank/DDBJ databases">
        <authorList>
            <consortium name="Pathogen Informatics"/>
        </authorList>
    </citation>
    <scope>NUCLEOTIDE SEQUENCE [LARGE SCALE GENOMIC DNA]</scope>
</reference>
<feature type="domain" description="GB1/RHD3-type G" evidence="4">
    <location>
        <begin position="47"/>
        <end position="160"/>
    </location>
</feature>
<evidence type="ECO:0000256" key="2">
    <source>
        <dbReference type="ARBA" id="ARBA00023134"/>
    </source>
</evidence>
<dbReference type="Gene3D" id="3.40.50.300">
    <property type="entry name" value="P-loop containing nucleotide triphosphate hydrolases"/>
    <property type="match status" value="2"/>
</dbReference>
<proteinExistence type="inferred from homology"/>
<evidence type="ECO:0000313" key="7">
    <source>
        <dbReference type="WBParaSite" id="EVEC_0000061201-mRNA-1"/>
    </source>
</evidence>
<dbReference type="OrthoDB" id="7788754at2759"/>
<evidence type="ECO:0000256" key="1">
    <source>
        <dbReference type="ARBA" id="ARBA00022741"/>
    </source>
</evidence>
<organism evidence="7">
    <name type="scientific">Enterobius vermicularis</name>
    <name type="common">Human pinworm</name>
    <dbReference type="NCBI Taxonomy" id="51028"/>
    <lineage>
        <taxon>Eukaryota</taxon>
        <taxon>Metazoa</taxon>
        <taxon>Ecdysozoa</taxon>
        <taxon>Nematoda</taxon>
        <taxon>Chromadorea</taxon>
        <taxon>Rhabditida</taxon>
        <taxon>Spirurina</taxon>
        <taxon>Oxyuridomorpha</taxon>
        <taxon>Oxyuroidea</taxon>
        <taxon>Oxyuridae</taxon>
        <taxon>Enterobius</taxon>
    </lineage>
</organism>
<reference evidence="7" key="1">
    <citation type="submission" date="2017-02" db="UniProtKB">
        <authorList>
            <consortium name="WormBaseParasite"/>
        </authorList>
    </citation>
    <scope>IDENTIFICATION</scope>
</reference>
<dbReference type="InterPro" id="IPR027417">
    <property type="entry name" value="P-loop_NTPase"/>
</dbReference>
<keyword evidence="6" id="KW-1185">Reference proteome</keyword>
<dbReference type="PROSITE" id="PS51715">
    <property type="entry name" value="G_GB1_RHD3"/>
    <property type="match status" value="1"/>
</dbReference>
<dbReference type="EMBL" id="UXUI01000558">
    <property type="protein sequence ID" value="VDD85272.1"/>
    <property type="molecule type" value="Genomic_DNA"/>
</dbReference>
<keyword evidence="2" id="KW-0342">GTP-binding</keyword>
<gene>
    <name evidence="5" type="ORF">EVEC_LOCUS415</name>
</gene>
<evidence type="ECO:0000313" key="5">
    <source>
        <dbReference type="EMBL" id="VDD85272.1"/>
    </source>
</evidence>
<evidence type="ECO:0000313" key="6">
    <source>
        <dbReference type="Proteomes" id="UP000274131"/>
    </source>
</evidence>
<dbReference type="GO" id="GO:0003924">
    <property type="term" value="F:GTPase activity"/>
    <property type="evidence" value="ECO:0007669"/>
    <property type="project" value="InterPro"/>
</dbReference>
<dbReference type="InterPro" id="IPR015894">
    <property type="entry name" value="Guanylate-bd_N"/>
</dbReference>
<dbReference type="Pfam" id="PF02263">
    <property type="entry name" value="GBP"/>
    <property type="match status" value="1"/>
</dbReference>
<protein>
    <submittedName>
        <fullName evidence="7">GB1/RHD3-type G domain-containing protein</fullName>
    </submittedName>
</protein>
<dbReference type="Proteomes" id="UP000274131">
    <property type="component" value="Unassembled WGS sequence"/>
</dbReference>
<dbReference type="GO" id="GO:0005525">
    <property type="term" value="F:GTP binding"/>
    <property type="evidence" value="ECO:0007669"/>
    <property type="project" value="UniProtKB-KW"/>
</dbReference>
<comment type="similarity">
    <text evidence="3">Belongs to the TRAFAC class dynamin-like GTPase superfamily. GB1/RHD3 GTPase family.</text>
</comment>